<evidence type="ECO:0000313" key="2">
    <source>
        <dbReference type="Proteomes" id="UP001264156"/>
    </source>
</evidence>
<sequence>MRQRYRYAIKFAQVCVVAARVYCMNLKARDTTIFGLALNELPQKRQLALA</sequence>
<accession>A0ABU2DL37</accession>
<dbReference type="RefSeq" id="WP_156337471.1">
    <property type="nucleotide sequence ID" value="NZ_CADIJY010000007.1"/>
</dbReference>
<evidence type="ECO:0000313" key="1">
    <source>
        <dbReference type="EMBL" id="MDR7948835.1"/>
    </source>
</evidence>
<evidence type="ECO:0008006" key="3">
    <source>
        <dbReference type="Google" id="ProtNLM"/>
    </source>
</evidence>
<keyword evidence="2" id="KW-1185">Reference proteome</keyword>
<protein>
    <recommendedName>
        <fullName evidence="3">Transposase DDE domain-containing protein</fullName>
    </recommendedName>
</protein>
<dbReference type="Proteomes" id="UP001264156">
    <property type="component" value="Unassembled WGS sequence"/>
</dbReference>
<name>A0ABU2DL37_ACHAE</name>
<reference evidence="2" key="1">
    <citation type="submission" date="2023-07" db="EMBL/GenBank/DDBJ databases">
        <title>Glyphosate-induced phosphonatase operons in soil bacteria of genus Achromobacter.</title>
        <authorList>
            <person name="Epiktetov D.O."/>
            <person name="Sviridov A.V."/>
            <person name="Tarlachkov S.V."/>
            <person name="Shushkova T.V."/>
            <person name="Toropygin I.Y."/>
            <person name="Leontievsky A."/>
        </authorList>
    </citation>
    <scope>NUCLEOTIDE SEQUENCE [LARGE SCALE GENOMIC DNA]</scope>
    <source>
        <strain evidence="2">Kg 16</strain>
    </source>
</reference>
<proteinExistence type="predicted"/>
<dbReference type="EMBL" id="JAVKVN010000013">
    <property type="protein sequence ID" value="MDR7948835.1"/>
    <property type="molecule type" value="Genomic_DNA"/>
</dbReference>
<comment type="caution">
    <text evidence="1">The sequence shown here is derived from an EMBL/GenBank/DDBJ whole genome shotgun (WGS) entry which is preliminary data.</text>
</comment>
<gene>
    <name evidence="1" type="ORF">RIU57_27180</name>
</gene>
<dbReference type="GeneID" id="84695541"/>
<organism evidence="1 2">
    <name type="scientific">Achromobacter aegrifaciens</name>
    <dbReference type="NCBI Taxonomy" id="1287736"/>
    <lineage>
        <taxon>Bacteria</taxon>
        <taxon>Pseudomonadati</taxon>
        <taxon>Pseudomonadota</taxon>
        <taxon>Betaproteobacteria</taxon>
        <taxon>Burkholderiales</taxon>
        <taxon>Alcaligenaceae</taxon>
        <taxon>Achromobacter</taxon>
    </lineage>
</organism>